<dbReference type="OrthoDB" id="1684102at2759"/>
<proteinExistence type="inferred from homology"/>
<feature type="transmembrane region" description="Helical" evidence="7">
    <location>
        <begin position="650"/>
        <end position="674"/>
    </location>
</feature>
<feature type="region of interest" description="Disordered" evidence="6">
    <location>
        <begin position="1"/>
        <end position="27"/>
    </location>
</feature>
<dbReference type="Pfam" id="PF01490">
    <property type="entry name" value="Aa_trans"/>
    <property type="match status" value="1"/>
</dbReference>
<evidence type="ECO:0000256" key="7">
    <source>
        <dbReference type="SAM" id="Phobius"/>
    </source>
</evidence>
<feature type="transmembrane region" description="Helical" evidence="7">
    <location>
        <begin position="764"/>
        <end position="784"/>
    </location>
</feature>
<dbReference type="GeneID" id="34519696"/>
<evidence type="ECO:0000313" key="9">
    <source>
        <dbReference type="EMBL" id="CDK26302.1"/>
    </source>
</evidence>
<sequence>MSTAKNIGSLGSERTPAPGDVSESFQNGDFSAKHMLKRSVGTRSAYLRRDDGVTSDVLASNPITIAGGFAPGADGANLAIPSSLAAKSSGPQSRRQSMLSSIISTTPRYPQPVSAPQEVRPPSVPVSVQSSVMDVENPEPEVVRAVGRHLVGESPSAANSVGTDRNFDSLRLQGGDMTRGIYNWYAGHERQEGEHQSPLKRSTSVGQLSSDDARDEGMSVTDMQVPGGFRRSFLLHKAPQLDVEAHPEQDGTRAYNRRLNQTKKPEGFLARNFIEFLAVYGHFAGEDLRENGEDSDAETNSSEVETEDGEDDDSEIAVAVDEEQVSGSSERRPRFSLSRTPNYGSFGSTNGTLQLQQQQLLLSANAKLRKKRSKARTQKTETSNSKKVSNHKATLLLLKAFIGTGVVFLPKSFSNGGLLFCNVMLLIFSFVSYYCFVILVGCTTSTGVRGYGELGEKLFGPAVKLAILASLVMSQLGFSSAYTVFVAENLQSLANTLFKHEGEQGFTIEFFIVVQLVIFVPLSLTRQISKLSATALIADVFILAGLVYIVYCSSFHLAAEGISNKISMFKSETWTLFVGTAVFAFEGIGLLIPVKESMARPQDFEKVLFFVMVVVTVVFTSIATVSYMSYGDDVKTVILLNFKPGVATEVVQFLYAAAILLSTPLQLFPAIKIIENYFFSQHRQTWQKKIRRESEASSFSNGLYPTSSPQKLLLPTGSNLINQEGILSGKSDTAIKWTKNLVRLMVVMLMCLISYTGSNDLDKFVSLIGSFTCVPLIYIYPPLLYMKANDLSARTWYFSGTVAVFGVVLMVYTSYQTISSWILA</sequence>
<reference evidence="9" key="2">
    <citation type="submission" date="2014-02" db="EMBL/GenBank/DDBJ databases">
        <title>Complete DNA sequence of /Kuraishia capsulata/ illustrates novel genomic features among budding yeasts (/Saccharomycotina/).</title>
        <authorList>
            <person name="Morales L."/>
            <person name="Noel B."/>
            <person name="Porcel B."/>
            <person name="Marcet-Houben M."/>
            <person name="Hullo M-F."/>
            <person name="Sacerdot C."/>
            <person name="Tekaia F."/>
            <person name="Leh-Louis V."/>
            <person name="Despons L."/>
            <person name="Khanna V."/>
            <person name="Aury J-M."/>
            <person name="Barbe V."/>
            <person name="Couloux A."/>
            <person name="Labadie K."/>
            <person name="Pelletier E."/>
            <person name="Souciet J-L."/>
            <person name="Boekhout T."/>
            <person name="Gabaldon T."/>
            <person name="Wincker P."/>
            <person name="Dujon B."/>
        </authorList>
    </citation>
    <scope>NUCLEOTIDE SEQUENCE</scope>
    <source>
        <strain evidence="9">CBS 1993</strain>
    </source>
</reference>
<evidence type="ECO:0000256" key="4">
    <source>
        <dbReference type="ARBA" id="ARBA00022989"/>
    </source>
</evidence>
<feature type="region of interest" description="Disordered" evidence="6">
    <location>
        <begin position="288"/>
        <end position="341"/>
    </location>
</feature>
<dbReference type="STRING" id="1382522.W6MMT5"/>
<dbReference type="HOGENOM" id="CLU_009646_3_1_1"/>
<dbReference type="GO" id="GO:0015188">
    <property type="term" value="F:L-isoleucine transmembrane transporter activity"/>
    <property type="evidence" value="ECO:0007669"/>
    <property type="project" value="EnsemblFungi"/>
</dbReference>
<dbReference type="RefSeq" id="XP_022458308.1">
    <property type="nucleotide sequence ID" value="XM_022602510.1"/>
</dbReference>
<feature type="transmembrane region" description="Helical" evidence="7">
    <location>
        <begin position="607"/>
        <end position="630"/>
    </location>
</feature>
<dbReference type="Proteomes" id="UP000019384">
    <property type="component" value="Unassembled WGS sequence"/>
</dbReference>
<dbReference type="EMBL" id="HG793127">
    <property type="protein sequence ID" value="CDK26302.1"/>
    <property type="molecule type" value="Genomic_DNA"/>
</dbReference>
<evidence type="ECO:0000313" key="10">
    <source>
        <dbReference type="Proteomes" id="UP000019384"/>
    </source>
</evidence>
<feature type="compositionally biased region" description="Acidic residues" evidence="6">
    <location>
        <begin position="304"/>
        <end position="324"/>
    </location>
</feature>
<evidence type="ECO:0000256" key="5">
    <source>
        <dbReference type="ARBA" id="ARBA00023136"/>
    </source>
</evidence>
<evidence type="ECO:0000256" key="3">
    <source>
        <dbReference type="ARBA" id="ARBA00022692"/>
    </source>
</evidence>
<evidence type="ECO:0000256" key="1">
    <source>
        <dbReference type="ARBA" id="ARBA00004141"/>
    </source>
</evidence>
<dbReference type="GO" id="GO:0005302">
    <property type="term" value="F:L-tyrosine transmembrane transporter activity"/>
    <property type="evidence" value="ECO:0007669"/>
    <property type="project" value="EnsemblFungi"/>
</dbReference>
<name>W6MMT5_9ASCO</name>
<feature type="transmembrane region" description="Helical" evidence="7">
    <location>
        <begin position="574"/>
        <end position="595"/>
    </location>
</feature>
<dbReference type="GO" id="GO:0015824">
    <property type="term" value="P:proline transport"/>
    <property type="evidence" value="ECO:0007669"/>
    <property type="project" value="EnsemblFungi"/>
</dbReference>
<feature type="region of interest" description="Disordered" evidence="6">
    <location>
        <begin position="190"/>
        <end position="224"/>
    </location>
</feature>
<evidence type="ECO:0000256" key="6">
    <source>
        <dbReference type="SAM" id="MobiDB-lite"/>
    </source>
</evidence>
<dbReference type="GO" id="GO:0015186">
    <property type="term" value="F:L-glutamine transmembrane transporter activity"/>
    <property type="evidence" value="ECO:0007669"/>
    <property type="project" value="EnsemblFungi"/>
</dbReference>
<comment type="subcellular location">
    <subcellularLocation>
        <location evidence="1">Membrane</location>
        <topology evidence="1">Multi-pass membrane protein</topology>
    </subcellularLocation>
</comment>
<gene>
    <name evidence="9" type="ORF">KUCA_T00002273001</name>
</gene>
<dbReference type="GO" id="GO:0032974">
    <property type="term" value="P:amino acid transmembrane export from vacuole"/>
    <property type="evidence" value="ECO:0007669"/>
    <property type="project" value="EnsemblFungi"/>
</dbReference>
<reference evidence="9" key="1">
    <citation type="submission" date="2013-12" db="EMBL/GenBank/DDBJ databases">
        <authorList>
            <person name="Genoscope - CEA"/>
        </authorList>
    </citation>
    <scope>NUCLEOTIDE SEQUENCE</scope>
    <source>
        <strain evidence="9">CBS 1993</strain>
    </source>
</reference>
<feature type="transmembrane region" description="Helical" evidence="7">
    <location>
        <begin position="505"/>
        <end position="524"/>
    </location>
</feature>
<feature type="transmembrane region" description="Helical" evidence="7">
    <location>
        <begin position="462"/>
        <end position="485"/>
    </location>
</feature>
<feature type="compositionally biased region" description="Low complexity" evidence="6">
    <location>
        <begin position="116"/>
        <end position="125"/>
    </location>
</feature>
<keyword evidence="3 7" id="KW-0812">Transmembrane</keyword>
<evidence type="ECO:0000259" key="8">
    <source>
        <dbReference type="Pfam" id="PF01490"/>
    </source>
</evidence>
<keyword evidence="4 7" id="KW-1133">Transmembrane helix</keyword>
<organism evidence="9 10">
    <name type="scientific">Kuraishia capsulata CBS 1993</name>
    <dbReference type="NCBI Taxonomy" id="1382522"/>
    <lineage>
        <taxon>Eukaryota</taxon>
        <taxon>Fungi</taxon>
        <taxon>Dikarya</taxon>
        <taxon>Ascomycota</taxon>
        <taxon>Saccharomycotina</taxon>
        <taxon>Pichiomycetes</taxon>
        <taxon>Pichiales</taxon>
        <taxon>Pichiaceae</taxon>
        <taxon>Kuraishia</taxon>
    </lineage>
</organism>
<accession>W6MMT5</accession>
<keyword evidence="5 7" id="KW-0472">Membrane</keyword>
<feature type="domain" description="Amino acid transporter transmembrane" evidence="8">
    <location>
        <begin position="387"/>
        <end position="818"/>
    </location>
</feature>
<feature type="transmembrane region" description="Helical" evidence="7">
    <location>
        <begin position="740"/>
        <end position="758"/>
    </location>
</feature>
<evidence type="ECO:0000256" key="2">
    <source>
        <dbReference type="ARBA" id="ARBA00008066"/>
    </source>
</evidence>
<feature type="compositionally biased region" description="Polar residues" evidence="6">
    <location>
        <begin position="199"/>
        <end position="210"/>
    </location>
</feature>
<dbReference type="PANTHER" id="PTHR22950">
    <property type="entry name" value="AMINO ACID TRANSPORTER"/>
    <property type="match status" value="1"/>
</dbReference>
<dbReference type="AlphaFoldDB" id="W6MMT5"/>
<feature type="transmembrane region" description="Helical" evidence="7">
    <location>
        <begin position="416"/>
        <end position="441"/>
    </location>
</feature>
<protein>
    <recommendedName>
        <fullName evidence="8">Amino acid transporter transmembrane domain-containing protein</fullName>
    </recommendedName>
</protein>
<keyword evidence="10" id="KW-1185">Reference proteome</keyword>
<dbReference type="InterPro" id="IPR013057">
    <property type="entry name" value="AA_transpt_TM"/>
</dbReference>
<dbReference type="PANTHER" id="PTHR22950:SF530">
    <property type="entry name" value="VACUOLAR AMINO ACID TRANSPORTER 3"/>
    <property type="match status" value="1"/>
</dbReference>
<comment type="similarity">
    <text evidence="2">Belongs to the amino acid/polyamine transporter 2 family.</text>
</comment>
<feature type="transmembrane region" description="Helical" evidence="7">
    <location>
        <begin position="796"/>
        <end position="815"/>
    </location>
</feature>
<dbReference type="GO" id="GO:0000329">
    <property type="term" value="C:fungal-type vacuole membrane"/>
    <property type="evidence" value="ECO:0007669"/>
    <property type="project" value="EnsemblFungi"/>
</dbReference>
<feature type="transmembrane region" description="Helical" evidence="7">
    <location>
        <begin position="536"/>
        <end position="559"/>
    </location>
</feature>
<feature type="region of interest" description="Disordered" evidence="6">
    <location>
        <begin position="106"/>
        <end position="125"/>
    </location>
</feature>